<dbReference type="InterPro" id="IPR028082">
    <property type="entry name" value="Peripla_BP_I"/>
</dbReference>
<dbReference type="OrthoDB" id="9776955at2"/>
<keyword evidence="2" id="KW-1185">Reference proteome</keyword>
<proteinExistence type="predicted"/>
<dbReference type="Pfam" id="PF04392">
    <property type="entry name" value="ABC_sub_bind"/>
    <property type="match status" value="1"/>
</dbReference>
<name>A0A3R5U8Y6_9CLOT</name>
<dbReference type="RefSeq" id="WP_128215853.1">
    <property type="nucleotide sequence ID" value="NZ_CP025746.1"/>
</dbReference>
<dbReference type="PROSITE" id="PS51257">
    <property type="entry name" value="PROKAR_LIPOPROTEIN"/>
    <property type="match status" value="1"/>
</dbReference>
<dbReference type="PANTHER" id="PTHR35271:SF1">
    <property type="entry name" value="ABC TRANSPORTER, SUBSTRATE-BINDING LIPOPROTEIN"/>
    <property type="match status" value="1"/>
</dbReference>
<dbReference type="SUPFAM" id="SSF53822">
    <property type="entry name" value="Periplasmic binding protein-like I"/>
    <property type="match status" value="1"/>
</dbReference>
<evidence type="ECO:0000313" key="2">
    <source>
        <dbReference type="Proteomes" id="UP000286268"/>
    </source>
</evidence>
<dbReference type="Gene3D" id="3.40.50.2300">
    <property type="match status" value="2"/>
</dbReference>
<dbReference type="EMBL" id="CP025746">
    <property type="protein sequence ID" value="QAA35162.1"/>
    <property type="molecule type" value="Genomic_DNA"/>
</dbReference>
<dbReference type="Proteomes" id="UP000286268">
    <property type="component" value="Chromosome"/>
</dbReference>
<dbReference type="AlphaFoldDB" id="A0A3R5U8Y6"/>
<gene>
    <name evidence="1" type="ORF">C1I91_27900</name>
</gene>
<evidence type="ECO:0000313" key="1">
    <source>
        <dbReference type="EMBL" id="QAA35162.1"/>
    </source>
</evidence>
<dbReference type="PANTHER" id="PTHR35271">
    <property type="entry name" value="ABC TRANSPORTER, SUBSTRATE-BINDING LIPOPROTEIN-RELATED"/>
    <property type="match status" value="1"/>
</dbReference>
<accession>A0A3R5U8Y6</accession>
<reference evidence="1 2" key="1">
    <citation type="submission" date="2018-01" db="EMBL/GenBank/DDBJ databases">
        <title>Genome Sequencing and Assembly of Anaerobacter polyendosporus strain CT4.</title>
        <authorList>
            <person name="Tachaapaikoon C."/>
            <person name="Sutheeworapong S."/>
            <person name="Jenjaroenpun P."/>
            <person name="Wongsurawat T."/>
            <person name="Nookeaw I."/>
            <person name="Cheawchanlertfa P."/>
            <person name="Kosugi A."/>
            <person name="Cheevadhanarak S."/>
            <person name="Ratanakhanokchai K."/>
        </authorList>
    </citation>
    <scope>NUCLEOTIDE SEQUENCE [LARGE SCALE GENOMIC DNA]</scope>
    <source>
        <strain evidence="1 2">CT4</strain>
    </source>
</reference>
<dbReference type="InterPro" id="IPR007487">
    <property type="entry name" value="ABC_transpt-TYRBP-like"/>
</dbReference>
<organism evidence="1 2">
    <name type="scientific">Clostridium manihotivorum</name>
    <dbReference type="NCBI Taxonomy" id="2320868"/>
    <lineage>
        <taxon>Bacteria</taxon>
        <taxon>Bacillati</taxon>
        <taxon>Bacillota</taxon>
        <taxon>Clostridia</taxon>
        <taxon>Eubacteriales</taxon>
        <taxon>Clostridiaceae</taxon>
        <taxon>Clostridium</taxon>
    </lineage>
</organism>
<sequence>MVAQRKKIISLISLGITAFLLVGCAPTSKVSTKLKSIGITQIAEHPALDSARKGFIDALSENGLKDKENITIDFQNAQGDLATAQSIGQKFASDKKDLIFAISTPSAQAAFNATKDIPILITAVTDPQKAELVKSKNRPDTNVTGTSDYVPLDTQFELIKELIPSAKTVGFIYNTSETNSQNQLDEAKAIAKNFDFNVKPIGVTSTNDIPSALDNLLTKVDVLYTPTDNLIASSMPIISKKSIEHKVPIIGAEKAHVDAGALATKGIDYYKLGHETGLMAVKVINGQSPKTMSVKTLDNLDVVVNLDTAKALGIVIPDKLKDKVKTVGGN</sequence>
<dbReference type="KEGG" id="cmah:C1I91_27900"/>
<protein>
    <submittedName>
        <fullName evidence="1">ABC transporter substrate-binding protein</fullName>
    </submittedName>
</protein>
<dbReference type="CDD" id="cd06325">
    <property type="entry name" value="PBP1_ABC_unchar_transporter"/>
    <property type="match status" value="1"/>
</dbReference>